<evidence type="ECO:0000313" key="4">
    <source>
        <dbReference type="Proteomes" id="UP001497453"/>
    </source>
</evidence>
<name>A0ABP1E809_9APHY</name>
<keyword evidence="4" id="KW-1185">Reference proteome</keyword>
<feature type="domain" description="DUF6697" evidence="2">
    <location>
        <begin position="220"/>
        <end position="366"/>
    </location>
</feature>
<protein>
    <recommendedName>
        <fullName evidence="2">DUF6697 domain-containing protein</fullName>
    </recommendedName>
</protein>
<keyword evidence="1" id="KW-0175">Coiled coil</keyword>
<evidence type="ECO:0000313" key="3">
    <source>
        <dbReference type="EMBL" id="CAL1716163.1"/>
    </source>
</evidence>
<dbReference type="InterPro" id="IPR046520">
    <property type="entry name" value="DUF6697"/>
</dbReference>
<dbReference type="EMBL" id="OZ037952">
    <property type="protein sequence ID" value="CAL1716163.1"/>
    <property type="molecule type" value="Genomic_DNA"/>
</dbReference>
<dbReference type="Pfam" id="PF20411">
    <property type="entry name" value="DUF6697"/>
    <property type="match status" value="1"/>
</dbReference>
<evidence type="ECO:0000259" key="2">
    <source>
        <dbReference type="Pfam" id="PF20411"/>
    </source>
</evidence>
<reference evidence="4" key="1">
    <citation type="submission" date="2024-04" db="EMBL/GenBank/DDBJ databases">
        <authorList>
            <person name="Shaw F."/>
            <person name="Minotto A."/>
        </authorList>
    </citation>
    <scope>NUCLEOTIDE SEQUENCE [LARGE SCALE GENOMIC DNA]</scope>
</reference>
<feature type="coiled-coil region" evidence="1">
    <location>
        <begin position="66"/>
        <end position="140"/>
    </location>
</feature>
<accession>A0ABP1E809</accession>
<proteinExistence type="predicted"/>
<evidence type="ECO:0000256" key="1">
    <source>
        <dbReference type="SAM" id="Coils"/>
    </source>
</evidence>
<sequence>MLAESRDERNLQMFVPPQISMPGLDDTSYATHSGLSPFSYLYSESKHLGIMVTDALIARDVTVQRLQTAVASIRDKELTIATLEREKKELQLLSDLGNVVLDENKASPLLKERTELLDKIDQLEKSKASLLQELIDQQKNDMKRMVGSPMLSPNLASASVSPRIPAKDSHDERLGERYAILSELAIPIDMPSDTLLPIVIPPPFNVHDFIGTVTGPFKSQLANYRVFQEYTTSWCPDREEHGYFLSPVFKCMTNPRASTAHRWVVVDLASKMNQSMECFYNKEGKWYYAGVYKAFRLDDLSTSEWDKLTPEASQAVIKETLAARKGTSPQNGYETGQLYAAGALKVACIGLQCIGFDTALYKGLLEQADVCSKSGRWRAPPVAGLGTAGGIWNASANVNAGRQPEGMKNVLSSTVELGKGIGLINV</sequence>
<organism evidence="3 4">
    <name type="scientific">Somion occarium</name>
    <dbReference type="NCBI Taxonomy" id="3059160"/>
    <lineage>
        <taxon>Eukaryota</taxon>
        <taxon>Fungi</taxon>
        <taxon>Dikarya</taxon>
        <taxon>Basidiomycota</taxon>
        <taxon>Agaricomycotina</taxon>
        <taxon>Agaricomycetes</taxon>
        <taxon>Polyporales</taxon>
        <taxon>Cerrenaceae</taxon>
        <taxon>Somion</taxon>
    </lineage>
</organism>
<gene>
    <name evidence="3" type="ORF">GFSPODELE1_LOCUS10620</name>
</gene>
<dbReference type="Proteomes" id="UP001497453">
    <property type="component" value="Chromosome 9"/>
</dbReference>